<dbReference type="InterPro" id="IPR036388">
    <property type="entry name" value="WH-like_DNA-bd_sf"/>
</dbReference>
<feature type="domain" description="RNA polymerase sigma factor 70 region 4 type 2" evidence="6">
    <location>
        <begin position="122"/>
        <end position="173"/>
    </location>
</feature>
<dbReference type="GO" id="GO:0006352">
    <property type="term" value="P:DNA-templated transcription initiation"/>
    <property type="evidence" value="ECO:0007669"/>
    <property type="project" value="InterPro"/>
</dbReference>
<evidence type="ECO:0000256" key="4">
    <source>
        <dbReference type="ARBA" id="ARBA00023163"/>
    </source>
</evidence>
<dbReference type="Pfam" id="PF08281">
    <property type="entry name" value="Sigma70_r4_2"/>
    <property type="match status" value="1"/>
</dbReference>
<evidence type="ECO:0000313" key="7">
    <source>
        <dbReference type="EMBL" id="CEA15421.1"/>
    </source>
</evidence>
<dbReference type="Pfam" id="PF04542">
    <property type="entry name" value="Sigma70_r2"/>
    <property type="match status" value="1"/>
</dbReference>
<reference evidence="7 8" key="1">
    <citation type="submission" date="2014-08" db="EMBL/GenBank/DDBJ databases">
        <authorList>
            <person name="Wibberg D."/>
        </authorList>
    </citation>
    <scope>NUCLEOTIDE SEQUENCE [LARGE SCALE GENOMIC DNA]</scope>
    <source>
        <strain evidence="8">ING2-E5B</strain>
    </source>
</reference>
<organism evidence="7 8">
    <name type="scientific">Fermentimonas caenicola</name>
    <dbReference type="NCBI Taxonomy" id="1562970"/>
    <lineage>
        <taxon>Bacteria</taxon>
        <taxon>Pseudomonadati</taxon>
        <taxon>Bacteroidota</taxon>
        <taxon>Bacteroidia</taxon>
        <taxon>Bacteroidales</taxon>
        <taxon>Dysgonomonadaceae</taxon>
        <taxon>Fermentimonas</taxon>
    </lineage>
</organism>
<dbReference type="SUPFAM" id="SSF88659">
    <property type="entry name" value="Sigma3 and sigma4 domains of RNA polymerase sigma factors"/>
    <property type="match status" value="1"/>
</dbReference>
<dbReference type="PANTHER" id="PTHR43133:SF46">
    <property type="entry name" value="RNA POLYMERASE SIGMA-70 FACTOR ECF SUBFAMILY"/>
    <property type="match status" value="1"/>
</dbReference>
<dbReference type="GO" id="GO:0003677">
    <property type="term" value="F:DNA binding"/>
    <property type="evidence" value="ECO:0007669"/>
    <property type="project" value="InterPro"/>
</dbReference>
<dbReference type="InterPro" id="IPR039425">
    <property type="entry name" value="RNA_pol_sigma-70-like"/>
</dbReference>
<dbReference type="InterPro" id="IPR014284">
    <property type="entry name" value="RNA_pol_sigma-70_dom"/>
</dbReference>
<evidence type="ECO:0000259" key="6">
    <source>
        <dbReference type="Pfam" id="PF08281"/>
    </source>
</evidence>
<keyword evidence="8" id="KW-1185">Reference proteome</keyword>
<evidence type="ECO:0000256" key="1">
    <source>
        <dbReference type="ARBA" id="ARBA00010641"/>
    </source>
</evidence>
<keyword evidence="4" id="KW-0804">Transcription</keyword>
<evidence type="ECO:0000313" key="8">
    <source>
        <dbReference type="Proteomes" id="UP000032417"/>
    </source>
</evidence>
<comment type="similarity">
    <text evidence="1">Belongs to the sigma-70 factor family. ECF subfamily.</text>
</comment>
<gene>
    <name evidence="7" type="ORF">ING2E5B_0654</name>
</gene>
<feature type="domain" description="RNA polymerase sigma-70 region 2" evidence="5">
    <location>
        <begin position="17"/>
        <end position="82"/>
    </location>
</feature>
<dbReference type="SUPFAM" id="SSF88946">
    <property type="entry name" value="Sigma2 domain of RNA polymerase sigma factors"/>
    <property type="match status" value="1"/>
</dbReference>
<dbReference type="NCBIfam" id="TIGR02937">
    <property type="entry name" value="sigma70-ECF"/>
    <property type="match status" value="1"/>
</dbReference>
<dbReference type="InterPro" id="IPR013249">
    <property type="entry name" value="RNA_pol_sigma70_r4_t2"/>
</dbReference>
<dbReference type="InterPro" id="IPR013324">
    <property type="entry name" value="RNA_pol_sigma_r3/r4-like"/>
</dbReference>
<accession>A0A098BZ22</accession>
<dbReference type="Proteomes" id="UP000032417">
    <property type="component" value="Chromosome 1"/>
</dbReference>
<dbReference type="KEGG" id="pbt:ING2E5B_0654"/>
<dbReference type="PANTHER" id="PTHR43133">
    <property type="entry name" value="RNA POLYMERASE ECF-TYPE SIGMA FACTO"/>
    <property type="match status" value="1"/>
</dbReference>
<dbReference type="HOGENOM" id="CLU_047691_4_0_10"/>
<dbReference type="CDD" id="cd06171">
    <property type="entry name" value="Sigma70_r4"/>
    <property type="match status" value="1"/>
</dbReference>
<evidence type="ECO:0000256" key="2">
    <source>
        <dbReference type="ARBA" id="ARBA00023015"/>
    </source>
</evidence>
<protein>
    <submittedName>
        <fullName evidence="7">Putative ECF-type RNA polymerase sigma factor</fullName>
    </submittedName>
</protein>
<dbReference type="NCBIfam" id="TIGR02985">
    <property type="entry name" value="Sig70_bacteroi1"/>
    <property type="match status" value="1"/>
</dbReference>
<dbReference type="Gene3D" id="1.10.1740.10">
    <property type="match status" value="1"/>
</dbReference>
<keyword evidence="3" id="KW-0731">Sigma factor</keyword>
<name>A0A098BZ22_9BACT</name>
<keyword evidence="2" id="KW-0805">Transcription regulation</keyword>
<dbReference type="InterPro" id="IPR014327">
    <property type="entry name" value="RNA_pol_sigma70_bacteroid"/>
</dbReference>
<dbReference type="EMBL" id="LN515532">
    <property type="protein sequence ID" value="CEA15421.1"/>
    <property type="molecule type" value="Genomic_DNA"/>
</dbReference>
<dbReference type="Gene3D" id="1.10.10.10">
    <property type="entry name" value="Winged helix-like DNA-binding domain superfamily/Winged helix DNA-binding domain"/>
    <property type="match status" value="1"/>
</dbReference>
<sequence length="189" mass="22681">MYVKNLSEYENQFEEVYLTHFSRMKRFAQQYVIQEEDAENIVQDIFFDIWENRLDFSSFTNLNGYLLSVLRNRCIDFLRKRTVEQKVINNIHEEQNRELKLKLESLIALDNNILSENEITDIVQNAIEQLPERCRQILILNKFEGKKQRTIANELNISIHTVESQMAIAYKKLNEILKDHLFIFVFIFI</sequence>
<dbReference type="OrthoDB" id="1120819at2"/>
<dbReference type="GO" id="GO:0016987">
    <property type="term" value="F:sigma factor activity"/>
    <property type="evidence" value="ECO:0007669"/>
    <property type="project" value="UniProtKB-KW"/>
</dbReference>
<dbReference type="AlphaFoldDB" id="A0A098BZ22"/>
<proteinExistence type="inferred from homology"/>
<evidence type="ECO:0000256" key="3">
    <source>
        <dbReference type="ARBA" id="ARBA00023082"/>
    </source>
</evidence>
<dbReference type="InterPro" id="IPR007627">
    <property type="entry name" value="RNA_pol_sigma70_r2"/>
</dbReference>
<dbReference type="STRING" id="1562970.ING2E5B_0654"/>
<evidence type="ECO:0000259" key="5">
    <source>
        <dbReference type="Pfam" id="PF04542"/>
    </source>
</evidence>
<dbReference type="InterPro" id="IPR013325">
    <property type="entry name" value="RNA_pol_sigma_r2"/>
</dbReference>